<protein>
    <submittedName>
        <fullName evidence="1">Uncharacterized protein</fullName>
    </submittedName>
</protein>
<accession>A0ABV0ZNB6</accession>
<sequence length="122" mass="14284">MRNTTQVNKLIEGENNMDAEQRFTPNNHQLTQSPFWFCKMANSIYATGISCWESHHMTGTERWKGVIHTCVNDYCHMWVKPSSVFQIRQCRQKVTPKSRVQQSLMKILITVVLLSMISRLDH</sequence>
<gene>
    <name evidence="1" type="ORF">AMECASPLE_012216</name>
</gene>
<dbReference type="EMBL" id="JAHRIP010066591">
    <property type="protein sequence ID" value="MEQ2306828.1"/>
    <property type="molecule type" value="Genomic_DNA"/>
</dbReference>
<organism evidence="1 2">
    <name type="scientific">Ameca splendens</name>
    <dbReference type="NCBI Taxonomy" id="208324"/>
    <lineage>
        <taxon>Eukaryota</taxon>
        <taxon>Metazoa</taxon>
        <taxon>Chordata</taxon>
        <taxon>Craniata</taxon>
        <taxon>Vertebrata</taxon>
        <taxon>Euteleostomi</taxon>
        <taxon>Actinopterygii</taxon>
        <taxon>Neopterygii</taxon>
        <taxon>Teleostei</taxon>
        <taxon>Neoteleostei</taxon>
        <taxon>Acanthomorphata</taxon>
        <taxon>Ovalentaria</taxon>
        <taxon>Atherinomorphae</taxon>
        <taxon>Cyprinodontiformes</taxon>
        <taxon>Goodeidae</taxon>
        <taxon>Ameca</taxon>
    </lineage>
</organism>
<dbReference type="Proteomes" id="UP001469553">
    <property type="component" value="Unassembled WGS sequence"/>
</dbReference>
<evidence type="ECO:0000313" key="2">
    <source>
        <dbReference type="Proteomes" id="UP001469553"/>
    </source>
</evidence>
<reference evidence="1 2" key="1">
    <citation type="submission" date="2021-06" db="EMBL/GenBank/DDBJ databases">
        <authorList>
            <person name="Palmer J.M."/>
        </authorList>
    </citation>
    <scope>NUCLEOTIDE SEQUENCE [LARGE SCALE GENOMIC DNA]</scope>
    <source>
        <strain evidence="1 2">AS_MEX2019</strain>
        <tissue evidence="1">Muscle</tissue>
    </source>
</reference>
<comment type="caution">
    <text evidence="1">The sequence shown here is derived from an EMBL/GenBank/DDBJ whole genome shotgun (WGS) entry which is preliminary data.</text>
</comment>
<name>A0ABV0ZNB6_9TELE</name>
<proteinExistence type="predicted"/>
<evidence type="ECO:0000313" key="1">
    <source>
        <dbReference type="EMBL" id="MEQ2306828.1"/>
    </source>
</evidence>
<keyword evidence="2" id="KW-1185">Reference proteome</keyword>